<protein>
    <submittedName>
        <fullName evidence="3">Uncharacterized protein LOC103524271 isoform X2</fullName>
    </submittedName>
</protein>
<evidence type="ECO:0000313" key="2">
    <source>
        <dbReference type="Proteomes" id="UP000079169"/>
    </source>
</evidence>
<proteinExistence type="predicted"/>
<feature type="compositionally biased region" description="Basic and acidic residues" evidence="1">
    <location>
        <begin position="57"/>
        <end position="69"/>
    </location>
</feature>
<organism evidence="2 3">
    <name type="scientific">Diaphorina citri</name>
    <name type="common">Asian citrus psyllid</name>
    <dbReference type="NCBI Taxonomy" id="121845"/>
    <lineage>
        <taxon>Eukaryota</taxon>
        <taxon>Metazoa</taxon>
        <taxon>Ecdysozoa</taxon>
        <taxon>Arthropoda</taxon>
        <taxon>Hexapoda</taxon>
        <taxon>Insecta</taxon>
        <taxon>Pterygota</taxon>
        <taxon>Neoptera</taxon>
        <taxon>Paraneoptera</taxon>
        <taxon>Hemiptera</taxon>
        <taxon>Sternorrhyncha</taxon>
        <taxon>Psylloidea</taxon>
        <taxon>Psyllidae</taxon>
        <taxon>Diaphorininae</taxon>
        <taxon>Diaphorina</taxon>
    </lineage>
</organism>
<dbReference type="AlphaFoldDB" id="A0A1S3DTB6"/>
<evidence type="ECO:0000256" key="1">
    <source>
        <dbReference type="SAM" id="MobiDB-lite"/>
    </source>
</evidence>
<gene>
    <name evidence="3" type="primary">LOC103524271</name>
</gene>
<reference evidence="3" key="1">
    <citation type="submission" date="2025-08" db="UniProtKB">
        <authorList>
            <consortium name="RefSeq"/>
        </authorList>
    </citation>
    <scope>IDENTIFICATION</scope>
</reference>
<dbReference type="GeneID" id="103524271"/>
<dbReference type="RefSeq" id="XP_008487507.1">
    <property type="nucleotide sequence ID" value="XM_008489285.2"/>
</dbReference>
<accession>A0A1S3DTB6</accession>
<name>A0A1S3DTB6_DIACI</name>
<feature type="region of interest" description="Disordered" evidence="1">
    <location>
        <begin position="57"/>
        <end position="78"/>
    </location>
</feature>
<sequence>MKSDRMRAGQKVYSCEIHDSKKQKVRRKSRPMISDREVEADLRVMADYYEAKRLERLSRPVGKEKDTKPKSGRSKPNVTDMYFHRFVKELEKDEKLRKQIKVASANRVQKDFNKFCDEPCYTPTVCSCVCNHRNNSFTRTRKGHSYKPRIGGH</sequence>
<evidence type="ECO:0000313" key="3">
    <source>
        <dbReference type="RefSeq" id="XP_008487507.1"/>
    </source>
</evidence>
<keyword evidence="2" id="KW-1185">Reference proteome</keyword>
<dbReference type="Proteomes" id="UP000079169">
    <property type="component" value="Unplaced"/>
</dbReference>